<dbReference type="EMBL" id="ACBX02000037">
    <property type="protein sequence ID" value="EFB34347.1"/>
    <property type="molecule type" value="Genomic_DNA"/>
</dbReference>
<evidence type="ECO:0000313" key="2">
    <source>
        <dbReference type="Proteomes" id="UP000004477"/>
    </source>
</evidence>
<dbReference type="GO" id="GO:0003677">
    <property type="term" value="F:DNA binding"/>
    <property type="evidence" value="ECO:0007669"/>
    <property type="project" value="InterPro"/>
</dbReference>
<dbReference type="SUPFAM" id="SSF57783">
    <property type="entry name" value="Zinc beta-ribbon"/>
    <property type="match status" value="1"/>
</dbReference>
<dbReference type="GO" id="GO:0006269">
    <property type="term" value="P:DNA replication, synthesis of primer"/>
    <property type="evidence" value="ECO:0007669"/>
    <property type="project" value="TreeGrafter"/>
</dbReference>
<dbReference type="Gene3D" id="3.90.580.10">
    <property type="entry name" value="Zinc finger, CHC2-type domain"/>
    <property type="match status" value="1"/>
</dbReference>
<keyword evidence="2" id="KW-1185">Reference proteome</keyword>
<dbReference type="SMART" id="SM00400">
    <property type="entry name" value="ZnF_CHCC"/>
    <property type="match status" value="1"/>
</dbReference>
<reference evidence="1" key="1">
    <citation type="submission" date="2009-11" db="EMBL/GenBank/DDBJ databases">
        <authorList>
            <person name="Weinstock G."/>
            <person name="Sodergren E."/>
            <person name="Clifton S."/>
            <person name="Fulton L."/>
            <person name="Fulton B."/>
            <person name="Courtney L."/>
            <person name="Fronick C."/>
            <person name="Harrison M."/>
            <person name="Strong C."/>
            <person name="Farmer C."/>
            <person name="Delahaunty K."/>
            <person name="Markovic C."/>
            <person name="Hall O."/>
            <person name="Minx P."/>
            <person name="Tomlinson C."/>
            <person name="Mitreva M."/>
            <person name="Nelson J."/>
            <person name="Hou S."/>
            <person name="Wollam A."/>
            <person name="Pepin K.H."/>
            <person name="Johnson M."/>
            <person name="Bhonagiri V."/>
            <person name="Nash W.E."/>
            <person name="Warren W."/>
            <person name="Chinwalla A."/>
            <person name="Mardis E.R."/>
            <person name="Wilson R.K."/>
        </authorList>
    </citation>
    <scope>NUCLEOTIDE SEQUENCE [LARGE SCALE GENOMIC DNA]</scope>
    <source>
        <strain evidence="1">DSM 18205</strain>
    </source>
</reference>
<proteinExistence type="predicted"/>
<dbReference type="GeneID" id="69849029"/>
<dbReference type="PANTHER" id="PTHR30313">
    <property type="entry name" value="DNA PRIMASE"/>
    <property type="match status" value="1"/>
</dbReference>
<comment type="caution">
    <text evidence="1">The sequence shown here is derived from an EMBL/GenBank/DDBJ whole genome shotgun (WGS) entry which is preliminary data.</text>
</comment>
<dbReference type="InterPro" id="IPR050219">
    <property type="entry name" value="DnaG_primase"/>
</dbReference>
<gene>
    <name evidence="1" type="ORF">PREVCOP_06066</name>
</gene>
<organism evidence="1 2">
    <name type="scientific">Segatella copri DSM 18205</name>
    <dbReference type="NCBI Taxonomy" id="537011"/>
    <lineage>
        <taxon>Bacteria</taxon>
        <taxon>Pseudomonadati</taxon>
        <taxon>Bacteroidota</taxon>
        <taxon>Bacteroidia</taxon>
        <taxon>Bacteroidales</taxon>
        <taxon>Prevotellaceae</taxon>
        <taxon>Segatella</taxon>
    </lineage>
</organism>
<protein>
    <submittedName>
        <fullName evidence="1">CHC2 zinc finger domain protein</fullName>
    </submittedName>
</protein>
<dbReference type="Pfam" id="PF01807">
    <property type="entry name" value="Zn_ribbon_DnaG"/>
    <property type="match status" value="1"/>
</dbReference>
<dbReference type="Gene3D" id="3.40.1360.10">
    <property type="match status" value="1"/>
</dbReference>
<dbReference type="RefSeq" id="WP_006848747.1">
    <property type="nucleotide sequence ID" value="NZ_CP085932.1"/>
</dbReference>
<dbReference type="GO" id="GO:0008270">
    <property type="term" value="F:zinc ion binding"/>
    <property type="evidence" value="ECO:0007669"/>
    <property type="project" value="InterPro"/>
</dbReference>
<dbReference type="InterPro" id="IPR036977">
    <property type="entry name" value="DNA_primase_Znf_CHC2"/>
</dbReference>
<dbReference type="STRING" id="537011.PREVCOP_06066"/>
<dbReference type="PaxDb" id="537011-PREVCOP_06066"/>
<dbReference type="AlphaFoldDB" id="D1PFQ8"/>
<dbReference type="GO" id="GO:0003899">
    <property type="term" value="F:DNA-directed RNA polymerase activity"/>
    <property type="evidence" value="ECO:0007669"/>
    <property type="project" value="InterPro"/>
</dbReference>
<dbReference type="Proteomes" id="UP000004477">
    <property type="component" value="Unassembled WGS sequence"/>
</dbReference>
<sequence length="356" mass="40954">MIDKMYIQKLRELDIMKVADALGMGIRNKRALCIHHDDHHPSLAFNPRKNSCHCYSCGFSADTIGLVMERFQMNFLDACKWLANQFDVYIGDTEQYKSHNQLVTASQRRLDSIRSICAQRMVEHGHVDATCSRVDVEYFERLFAQMHLTESGELFLLEKRMLSPEVVERCHIVSTETKVCMGRVGQGTFDAPSLIFPYFNQEGKLVSVQSRYLGEEKEKSRFKFAPGSHRMVYGLERLKEYPKQEPLLITEGPSDCWTALTLGFHAIAIPSATLFDSHCQPLLEGRNLHMFPDQDEAGFNLYFELKKSFPQLKYHQLPDGCKDLSEHYLKVRQHGKTLEEARACFIKEVESVSITI</sequence>
<dbReference type="SUPFAM" id="SSF56731">
    <property type="entry name" value="DNA primase core"/>
    <property type="match status" value="1"/>
</dbReference>
<dbReference type="InterPro" id="IPR002694">
    <property type="entry name" value="Znf_CHC2"/>
</dbReference>
<accession>D1PFQ8</accession>
<evidence type="ECO:0000313" key="1">
    <source>
        <dbReference type="EMBL" id="EFB34347.1"/>
    </source>
</evidence>
<dbReference type="GO" id="GO:0005737">
    <property type="term" value="C:cytoplasm"/>
    <property type="evidence" value="ECO:0007669"/>
    <property type="project" value="TreeGrafter"/>
</dbReference>
<dbReference type="OrthoDB" id="9804281at2"/>
<name>D1PFQ8_9BACT</name>
<dbReference type="HOGENOM" id="CLU_760445_0_0_10"/>
<dbReference type="PANTHER" id="PTHR30313:SF2">
    <property type="entry name" value="DNA PRIMASE"/>
    <property type="match status" value="1"/>
</dbReference>